<dbReference type="Pfam" id="PF07460">
    <property type="entry name" value="NUMOD3"/>
    <property type="match status" value="1"/>
</dbReference>
<evidence type="ECO:0000256" key="1">
    <source>
        <dbReference type="SAM" id="Coils"/>
    </source>
</evidence>
<comment type="caution">
    <text evidence="5">The sequence shown here is derived from an EMBL/GenBank/DDBJ whole genome shotgun (WGS) entry which is preliminary data.</text>
</comment>
<feature type="region of interest" description="Disordered" evidence="2">
    <location>
        <begin position="655"/>
        <end position="679"/>
    </location>
</feature>
<reference evidence="5 6" key="1">
    <citation type="journal article" date="2023" name="Hortic Res">
        <title>Pangenome of water caltrop reveals structural variations and asymmetric subgenome divergence after allopolyploidization.</title>
        <authorList>
            <person name="Zhang X."/>
            <person name="Chen Y."/>
            <person name="Wang L."/>
            <person name="Yuan Y."/>
            <person name="Fang M."/>
            <person name="Shi L."/>
            <person name="Lu R."/>
            <person name="Comes H.P."/>
            <person name="Ma Y."/>
            <person name="Chen Y."/>
            <person name="Huang G."/>
            <person name="Zhou Y."/>
            <person name="Zheng Z."/>
            <person name="Qiu Y."/>
        </authorList>
    </citation>
    <scope>NUCLEOTIDE SEQUENCE [LARGE SCALE GENOMIC DNA]</scope>
    <source>
        <tissue evidence="5">Roots</tissue>
    </source>
</reference>
<evidence type="ECO:0000313" key="6">
    <source>
        <dbReference type="Proteomes" id="UP001345219"/>
    </source>
</evidence>
<dbReference type="InterPro" id="IPR003611">
    <property type="entry name" value="NUMOD3"/>
</dbReference>
<keyword evidence="3" id="KW-0472">Membrane</keyword>
<dbReference type="Proteomes" id="UP001345219">
    <property type="component" value="Chromosome 13"/>
</dbReference>
<keyword evidence="3" id="KW-1133">Transmembrane helix</keyword>
<protein>
    <recommendedName>
        <fullName evidence="4">Nuclease associated modular domain-containing protein</fullName>
    </recommendedName>
</protein>
<evidence type="ECO:0000256" key="2">
    <source>
        <dbReference type="SAM" id="MobiDB-lite"/>
    </source>
</evidence>
<feature type="region of interest" description="Disordered" evidence="2">
    <location>
        <begin position="432"/>
        <end position="479"/>
    </location>
</feature>
<keyword evidence="1" id="KW-0175">Coiled coil</keyword>
<proteinExistence type="predicted"/>
<evidence type="ECO:0000256" key="3">
    <source>
        <dbReference type="SAM" id="Phobius"/>
    </source>
</evidence>
<feature type="coiled-coil region" evidence="1">
    <location>
        <begin position="494"/>
        <end position="532"/>
    </location>
</feature>
<feature type="compositionally biased region" description="Polar residues" evidence="2">
    <location>
        <begin position="564"/>
        <end position="578"/>
    </location>
</feature>
<evidence type="ECO:0000259" key="4">
    <source>
        <dbReference type="Pfam" id="PF07460"/>
    </source>
</evidence>
<evidence type="ECO:0000313" key="5">
    <source>
        <dbReference type="EMBL" id="KAK4781168.1"/>
    </source>
</evidence>
<name>A0AAN7L2S0_9MYRT</name>
<organism evidence="5 6">
    <name type="scientific">Trapa incisa</name>
    <dbReference type="NCBI Taxonomy" id="236973"/>
    <lineage>
        <taxon>Eukaryota</taxon>
        <taxon>Viridiplantae</taxon>
        <taxon>Streptophyta</taxon>
        <taxon>Embryophyta</taxon>
        <taxon>Tracheophyta</taxon>
        <taxon>Spermatophyta</taxon>
        <taxon>Magnoliopsida</taxon>
        <taxon>eudicotyledons</taxon>
        <taxon>Gunneridae</taxon>
        <taxon>Pentapetalae</taxon>
        <taxon>rosids</taxon>
        <taxon>malvids</taxon>
        <taxon>Myrtales</taxon>
        <taxon>Lythraceae</taxon>
        <taxon>Trapa</taxon>
    </lineage>
</organism>
<keyword evidence="6" id="KW-1185">Reference proteome</keyword>
<sequence>MEPYEGGYMRPTDVPEGTVPHRWGKNRGSKQPMAVIWAWEERGSKFYLYPFYHTVSRSICVATLLLLLLHLASSFIHYWVRRFKILVLCPPSVPVIGRANERLKSSSSCFFFLWSLTIFGAVVCLNERPSMPLLEIATSQPNFQGHLGVLRAQAHTNSKLFSSSFAYGSDRRLSSPCNTLNIHRKFPKTRLTALEIKAVATLEQKRLTLCDDGEIYQQNLQVGFHESSSTTVAKANSPAEDSEDLSEGEKLRRTRISKANKGNTPWNKGRKHSAETIQRIRERTRLAMQNPKVKMKLVSLGHAQTEETRQKIGVGVRMGWQKRREKLVVQETCYFDWQNLIAEASRRGYAGEIELQWDSYDILNKQLDLEWLNSEKERKTVQKQKGNRRAPKSPEQRRKIAEAIAAKWTNPEYREKVTAGLSKYHGVPVGVERKLRRTASSSTGSPRRSPSKRKAADEDNKRRDPPNRTQQIRLKRSKTPVFKDPLASSKLEMIKNIRAKRAAAETSITEAVEQARLLIAEAEKAAKALEVAAVRSPIARTSLLETRKLISEAIQSIESIRGETTSPVETGSTFSNESILLPPHHSYSASGLTGHIGEERKVDGSINQLQTPDGETNMFSFTHPLSFKKSGLEDTVQDSMEDDVDPYTGVPNGLLTYRGDLPPNGTETNTRSSSEGDLPFKSTITVMKKWVRGRPVEATD</sequence>
<accession>A0AAN7L2S0</accession>
<feature type="domain" description="Nuclease associated modular" evidence="4">
    <location>
        <begin position="253"/>
        <end position="281"/>
    </location>
</feature>
<gene>
    <name evidence="5" type="ORF">SAY87_017274</name>
</gene>
<dbReference type="GO" id="GO:0003677">
    <property type="term" value="F:DNA binding"/>
    <property type="evidence" value="ECO:0007669"/>
    <property type="project" value="InterPro"/>
</dbReference>
<keyword evidence="3" id="KW-0812">Transmembrane</keyword>
<dbReference type="EMBL" id="JAXIOK010000001">
    <property type="protein sequence ID" value="KAK4781168.1"/>
    <property type="molecule type" value="Genomic_DNA"/>
</dbReference>
<feature type="compositionally biased region" description="Polar residues" evidence="2">
    <location>
        <begin position="665"/>
        <end position="675"/>
    </location>
</feature>
<dbReference type="AlphaFoldDB" id="A0AAN7L2S0"/>
<dbReference type="PANTHER" id="PTHR34199:SF2">
    <property type="entry name" value="NUMOD3 MOTIF FAMILY PROTEIN, EXPRESSED"/>
    <property type="match status" value="1"/>
</dbReference>
<dbReference type="PANTHER" id="PTHR34199">
    <property type="entry name" value="NUMOD3 MOTIF FAMILY PROTEIN, EXPRESSED"/>
    <property type="match status" value="1"/>
</dbReference>
<feature type="compositionally biased region" description="Basic and acidic residues" evidence="2">
    <location>
        <begin position="454"/>
        <end position="466"/>
    </location>
</feature>
<feature type="compositionally biased region" description="Low complexity" evidence="2">
    <location>
        <begin position="438"/>
        <end position="448"/>
    </location>
</feature>
<feature type="region of interest" description="Disordered" evidence="2">
    <location>
        <begin position="229"/>
        <end position="250"/>
    </location>
</feature>
<feature type="region of interest" description="Disordered" evidence="2">
    <location>
        <begin position="564"/>
        <end position="592"/>
    </location>
</feature>
<feature type="transmembrane region" description="Helical" evidence="3">
    <location>
        <begin position="59"/>
        <end position="80"/>
    </location>
</feature>